<dbReference type="InterPro" id="IPR000595">
    <property type="entry name" value="cNMP-bd_dom"/>
</dbReference>
<protein>
    <submittedName>
        <fullName evidence="2">Transcriptional activator FtrB</fullName>
    </submittedName>
</protein>
<accession>A0A5C5XAD7</accession>
<dbReference type="Proteomes" id="UP000316095">
    <property type="component" value="Unassembled WGS sequence"/>
</dbReference>
<feature type="domain" description="Cyclic nucleotide-binding" evidence="1">
    <location>
        <begin position="13"/>
        <end position="113"/>
    </location>
</feature>
<keyword evidence="3" id="KW-1185">Reference proteome</keyword>
<name>A0A5C5XAD7_9PLAN</name>
<dbReference type="OrthoDB" id="290916at2"/>
<reference evidence="2 3" key="1">
    <citation type="submission" date="2019-02" db="EMBL/GenBank/DDBJ databases">
        <title>Deep-cultivation of Planctomycetes and their phenomic and genomic characterization uncovers novel biology.</title>
        <authorList>
            <person name="Wiegand S."/>
            <person name="Jogler M."/>
            <person name="Boedeker C."/>
            <person name="Pinto D."/>
            <person name="Vollmers J."/>
            <person name="Rivas-Marin E."/>
            <person name="Kohn T."/>
            <person name="Peeters S.H."/>
            <person name="Heuer A."/>
            <person name="Rast P."/>
            <person name="Oberbeckmann S."/>
            <person name="Bunk B."/>
            <person name="Jeske O."/>
            <person name="Meyerdierks A."/>
            <person name="Storesund J.E."/>
            <person name="Kallscheuer N."/>
            <person name="Luecker S."/>
            <person name="Lage O.M."/>
            <person name="Pohl T."/>
            <person name="Merkel B.J."/>
            <person name="Hornburger P."/>
            <person name="Mueller R.-W."/>
            <person name="Bruemmer F."/>
            <person name="Labrenz M."/>
            <person name="Spormann A.M."/>
            <person name="Op Den Camp H."/>
            <person name="Overmann J."/>
            <person name="Amann R."/>
            <person name="Jetten M.S.M."/>
            <person name="Mascher T."/>
            <person name="Medema M.H."/>
            <person name="Devos D.P."/>
            <person name="Kaster A.-K."/>
            <person name="Ovreas L."/>
            <person name="Rohde M."/>
            <person name="Galperin M.Y."/>
            <person name="Jogler C."/>
        </authorList>
    </citation>
    <scope>NUCLEOTIDE SEQUENCE [LARGE SCALE GENOMIC DNA]</scope>
    <source>
        <strain evidence="2 3">Pan54</strain>
    </source>
</reference>
<dbReference type="AlphaFoldDB" id="A0A5C5XAD7"/>
<evidence type="ECO:0000259" key="1">
    <source>
        <dbReference type="PROSITE" id="PS50042"/>
    </source>
</evidence>
<proteinExistence type="predicted"/>
<dbReference type="InterPro" id="IPR018490">
    <property type="entry name" value="cNMP-bd_dom_sf"/>
</dbReference>
<comment type="caution">
    <text evidence="2">The sequence shown here is derived from an EMBL/GenBank/DDBJ whole genome shotgun (WGS) entry which is preliminary data.</text>
</comment>
<evidence type="ECO:0000313" key="2">
    <source>
        <dbReference type="EMBL" id="TWT59669.1"/>
    </source>
</evidence>
<dbReference type="Pfam" id="PF00027">
    <property type="entry name" value="cNMP_binding"/>
    <property type="match status" value="1"/>
</dbReference>
<gene>
    <name evidence="2" type="ORF">Pan54_03780</name>
</gene>
<organism evidence="2 3">
    <name type="scientific">Rubinisphaera italica</name>
    <dbReference type="NCBI Taxonomy" id="2527969"/>
    <lineage>
        <taxon>Bacteria</taxon>
        <taxon>Pseudomonadati</taxon>
        <taxon>Planctomycetota</taxon>
        <taxon>Planctomycetia</taxon>
        <taxon>Planctomycetales</taxon>
        <taxon>Planctomycetaceae</taxon>
        <taxon>Rubinisphaera</taxon>
    </lineage>
</organism>
<dbReference type="CDD" id="cd00038">
    <property type="entry name" value="CAP_ED"/>
    <property type="match status" value="1"/>
</dbReference>
<dbReference type="SMART" id="SM00100">
    <property type="entry name" value="cNMP"/>
    <property type="match status" value="1"/>
</dbReference>
<dbReference type="EMBL" id="SJPG01000001">
    <property type="protein sequence ID" value="TWT59669.1"/>
    <property type="molecule type" value="Genomic_DNA"/>
</dbReference>
<dbReference type="SUPFAM" id="SSF51206">
    <property type="entry name" value="cAMP-binding domain-like"/>
    <property type="match status" value="1"/>
</dbReference>
<sequence>MIERPSIMDQLSFGRNLSEKMMSKIISMGEPKTVAGNCCLFREGEYHNSVYLIVKGNVLLDTFVQGRKFIELLTLSDGEFLGCSPIISTRPMSLRATTLTETQLIVFQADELKDYCEIDHDFGYQFMKEIACIFARRLMATRLQLLDLFLPPDVDSAVKPKVT</sequence>
<dbReference type="InterPro" id="IPR014710">
    <property type="entry name" value="RmlC-like_jellyroll"/>
</dbReference>
<dbReference type="Gene3D" id="2.60.120.10">
    <property type="entry name" value="Jelly Rolls"/>
    <property type="match status" value="1"/>
</dbReference>
<evidence type="ECO:0000313" key="3">
    <source>
        <dbReference type="Proteomes" id="UP000316095"/>
    </source>
</evidence>
<dbReference type="PROSITE" id="PS50042">
    <property type="entry name" value="CNMP_BINDING_3"/>
    <property type="match status" value="1"/>
</dbReference>